<dbReference type="PANTHER" id="PTHR38767:SF1">
    <property type="entry name" value="DNA POLYMERASE III SUBUNIT CHI"/>
    <property type="match status" value="1"/>
</dbReference>
<sequence>MTEVLFYHMLSRTLEQALPPLLAKCLERGWRVAVQATSEERVAALDAHLWTFDEESFLPHGPAGERDAADQPILLTTSAANPNGAAVRFLVDGADLGEAAAYAPYVRAVFLFDGHDEDAVAAARVRWTMLKAAGFEVAYWRQSEAGRWERKG</sequence>
<dbReference type="RefSeq" id="WP_055036434.1">
    <property type="nucleotide sequence ID" value="NZ_AP014854.2"/>
</dbReference>
<evidence type="ECO:0000313" key="1">
    <source>
        <dbReference type="EMBL" id="CUU41142.1"/>
    </source>
</evidence>
<dbReference type="GO" id="GO:0003887">
    <property type="term" value="F:DNA-directed DNA polymerase activity"/>
    <property type="evidence" value="ECO:0007669"/>
    <property type="project" value="InterPro"/>
</dbReference>
<accession>A0A0P0J9H4</accession>
<dbReference type="OrthoDB" id="9795973at2"/>
<dbReference type="NCBIfam" id="NF004347">
    <property type="entry name" value="PRK05728.1-4"/>
    <property type="match status" value="1"/>
</dbReference>
<dbReference type="GO" id="GO:0006260">
    <property type="term" value="P:DNA replication"/>
    <property type="evidence" value="ECO:0007669"/>
    <property type="project" value="InterPro"/>
</dbReference>
<gene>
    <name evidence="1" type="ORF">BVIRIDIS_01300</name>
</gene>
<dbReference type="KEGG" id="bvr:BVIR_686"/>
<keyword evidence="2" id="KW-1185">Reference proteome</keyword>
<name>A0A0P0J9H4_BLAVI</name>
<dbReference type="GO" id="GO:0003677">
    <property type="term" value="F:DNA binding"/>
    <property type="evidence" value="ECO:0007669"/>
    <property type="project" value="InterPro"/>
</dbReference>
<dbReference type="Pfam" id="PF04364">
    <property type="entry name" value="DNA_pol3_chi"/>
    <property type="match status" value="1"/>
</dbReference>
<dbReference type="PANTHER" id="PTHR38767">
    <property type="entry name" value="DNA POLYMERASE III SUBUNIT CHI"/>
    <property type="match status" value="1"/>
</dbReference>
<proteinExistence type="predicted"/>
<dbReference type="STRING" id="1079.BVIR_686"/>
<dbReference type="GO" id="GO:0032298">
    <property type="term" value="P:positive regulation of DNA-templated DNA replication initiation"/>
    <property type="evidence" value="ECO:0007669"/>
    <property type="project" value="TreeGrafter"/>
</dbReference>
<organism evidence="1 2">
    <name type="scientific">Blastochloris viridis</name>
    <name type="common">Rhodopseudomonas viridis</name>
    <dbReference type="NCBI Taxonomy" id="1079"/>
    <lineage>
        <taxon>Bacteria</taxon>
        <taxon>Pseudomonadati</taxon>
        <taxon>Pseudomonadota</taxon>
        <taxon>Alphaproteobacteria</taxon>
        <taxon>Hyphomicrobiales</taxon>
        <taxon>Blastochloridaceae</taxon>
        <taxon>Blastochloris</taxon>
    </lineage>
</organism>
<dbReference type="AlphaFoldDB" id="A0A0P0J9H4"/>
<dbReference type="SUPFAM" id="SSF102400">
    <property type="entry name" value="DNA polymerase III chi subunit"/>
    <property type="match status" value="1"/>
</dbReference>
<dbReference type="EMBL" id="LN907867">
    <property type="protein sequence ID" value="CUU41142.1"/>
    <property type="molecule type" value="Genomic_DNA"/>
</dbReference>
<dbReference type="Gene3D" id="3.40.50.10110">
    <property type="entry name" value="DNA polymerase III subunit chi"/>
    <property type="match status" value="1"/>
</dbReference>
<dbReference type="Proteomes" id="UP000065734">
    <property type="component" value="Chromosome I"/>
</dbReference>
<dbReference type="InterPro" id="IPR036768">
    <property type="entry name" value="PolIII_chi_sf"/>
</dbReference>
<protein>
    <submittedName>
        <fullName evidence="1">DNA polymerase III subunit chi</fullName>
    </submittedName>
</protein>
<reference evidence="2" key="1">
    <citation type="journal article" date="2016" name="Genome Announc.">
        <title>Revised genome sequence of the purple photosynthetic bacterium Blastochloris viridis.</title>
        <authorList>
            <person name="Liu L.N."/>
            <person name="Faulkner M."/>
            <person name="Liu X."/>
            <person name="Huang F."/>
            <person name="Darby A.C."/>
            <person name="Hall N."/>
        </authorList>
    </citation>
    <scope>NUCLEOTIDE SEQUENCE [LARGE SCALE GENOMIC DNA]</scope>
    <source>
        <strain evidence="2">ATCC 19567 / DSM 133 / F</strain>
    </source>
</reference>
<dbReference type="PATRIC" id="fig|1079.6.peg.708"/>
<evidence type="ECO:0000313" key="2">
    <source>
        <dbReference type="Proteomes" id="UP000065734"/>
    </source>
</evidence>
<dbReference type="InterPro" id="IPR007459">
    <property type="entry name" value="DNA_pol3_chi"/>
</dbReference>